<feature type="compositionally biased region" description="Polar residues" evidence="1">
    <location>
        <begin position="757"/>
        <end position="779"/>
    </location>
</feature>
<feature type="compositionally biased region" description="Polar residues" evidence="1">
    <location>
        <begin position="652"/>
        <end position="672"/>
    </location>
</feature>
<evidence type="ECO:0000313" key="3">
    <source>
        <dbReference type="EMBL" id="KAK3362089.1"/>
    </source>
</evidence>
<evidence type="ECO:0000256" key="2">
    <source>
        <dbReference type="SAM" id="Phobius"/>
    </source>
</evidence>
<dbReference type="Gene3D" id="2.120.10.80">
    <property type="entry name" value="Kelch-type beta propeller"/>
    <property type="match status" value="1"/>
</dbReference>
<keyword evidence="4" id="KW-1185">Reference proteome</keyword>
<keyword evidence="2" id="KW-0472">Membrane</keyword>
<accession>A0AAE0JUI1</accession>
<dbReference type="Proteomes" id="UP001287356">
    <property type="component" value="Unassembled WGS sequence"/>
</dbReference>
<feature type="region of interest" description="Disordered" evidence="1">
    <location>
        <begin position="345"/>
        <end position="377"/>
    </location>
</feature>
<dbReference type="InterPro" id="IPR015915">
    <property type="entry name" value="Kelch-typ_b-propeller"/>
</dbReference>
<dbReference type="InterPro" id="IPR011043">
    <property type="entry name" value="Gal_Oxase/kelch_b-propeller"/>
</dbReference>
<evidence type="ECO:0000313" key="4">
    <source>
        <dbReference type="Proteomes" id="UP001287356"/>
    </source>
</evidence>
<evidence type="ECO:0008006" key="5">
    <source>
        <dbReference type="Google" id="ProtNLM"/>
    </source>
</evidence>
<evidence type="ECO:0000256" key="1">
    <source>
        <dbReference type="SAM" id="MobiDB-lite"/>
    </source>
</evidence>
<sequence length="793" mass="84053">MPLPQPKVALTDACSVIFDGTLYTYSANAFQSLPLEPGARWTQLPQGEKVTGGVCVGSTPGDASTAAFFVVGGKGTSDGYQGLQKFTYATGKWESIGLPMPVTQDRLWHGATYINSTDSILMYGGAQDGSQHPSQQTFTIGASAPYTVLSFNSVAPPTINPILLSWSATEAVLIGGSTWNTKITIFRQPDWIDSGASLAEPLQKDVSAIKAVIINGDDGSRSLFTFDMTVSPNSVHRTVLFSAGDVPVANSPAIKRRTSGGGHRSLESARRDAAPLTVANWPDYNSTLAPKVTRSNYALAQDPNGLVVIAGGNQDDILCMFDARENSWQNATANLADQKLLASEASSTQSSQTATSTATTRPTTSATSAAASITDPVAATQTPAATTLPAASETSGSGTTTILAAALGSIFGLAIVLAGLYWCIHRRRRRNAHIEAGHMRRASGASSDEKAGVKFANDSLPQINSGLGVFRGHQQQDSQGSFSSIAILMGRHNQQKPGQSAPMRNLSSNTNHSRRSSEDSTFRAFKSTISKPMPQVAETDRTITPSPRPQTPAQPQPLDQAPPRPPAQQPARDDKGVSFAPNTAEPRPRIPSAAAAIDRQGSMRRSSGWNRYWSGGSALNLLGFGNGANANNRNSNTNNANGGANQASRRNTVASDRSSNYSNQHRITQDSATVPPLHINEPRASFSRVAARSPNIAMYNAEIKEGMTGQIEMERPVSAMSSVSGYSSGIPASVHEAWDPTEFAFPKPWGADRAPASTYTGTDAASSAPSSQLTRQQQAIRDDMSWLNLGDGR</sequence>
<reference evidence="3" key="2">
    <citation type="submission" date="2023-06" db="EMBL/GenBank/DDBJ databases">
        <authorList>
            <consortium name="Lawrence Berkeley National Laboratory"/>
            <person name="Haridas S."/>
            <person name="Hensen N."/>
            <person name="Bonometti L."/>
            <person name="Westerberg I."/>
            <person name="Brannstrom I.O."/>
            <person name="Guillou S."/>
            <person name="Cros-Aarteil S."/>
            <person name="Calhoun S."/>
            <person name="Kuo A."/>
            <person name="Mondo S."/>
            <person name="Pangilinan J."/>
            <person name="Riley R."/>
            <person name="Labutti K."/>
            <person name="Andreopoulos B."/>
            <person name="Lipzen A."/>
            <person name="Chen C."/>
            <person name="Yanf M."/>
            <person name="Daum C."/>
            <person name="Ng V."/>
            <person name="Clum A."/>
            <person name="Steindorff A."/>
            <person name="Ohm R."/>
            <person name="Martin F."/>
            <person name="Silar P."/>
            <person name="Natvig D."/>
            <person name="Lalanne C."/>
            <person name="Gautier V."/>
            <person name="Ament-Velasquez S.L."/>
            <person name="Kruys A."/>
            <person name="Hutchinson M.I."/>
            <person name="Powell A.J."/>
            <person name="Barry K."/>
            <person name="Miller A.N."/>
            <person name="Grigoriev I.V."/>
            <person name="Debuchy R."/>
            <person name="Gladieux P."/>
            <person name="Thoren M.H."/>
            <person name="Johannesson H."/>
        </authorList>
    </citation>
    <scope>NUCLEOTIDE SEQUENCE</scope>
    <source>
        <strain evidence="3">CBS 958.72</strain>
    </source>
</reference>
<dbReference type="AlphaFoldDB" id="A0AAE0JUI1"/>
<dbReference type="EMBL" id="JAULSN010000010">
    <property type="protein sequence ID" value="KAK3362089.1"/>
    <property type="molecule type" value="Genomic_DNA"/>
</dbReference>
<feature type="region of interest" description="Disordered" evidence="1">
    <location>
        <begin position="630"/>
        <end position="678"/>
    </location>
</feature>
<feature type="compositionally biased region" description="Low complexity" evidence="1">
    <location>
        <begin position="630"/>
        <end position="651"/>
    </location>
</feature>
<reference evidence="3" key="1">
    <citation type="journal article" date="2023" name="Mol. Phylogenet. Evol.">
        <title>Genome-scale phylogeny and comparative genomics of the fungal order Sordariales.</title>
        <authorList>
            <person name="Hensen N."/>
            <person name="Bonometti L."/>
            <person name="Westerberg I."/>
            <person name="Brannstrom I.O."/>
            <person name="Guillou S."/>
            <person name="Cros-Aarteil S."/>
            <person name="Calhoun S."/>
            <person name="Haridas S."/>
            <person name="Kuo A."/>
            <person name="Mondo S."/>
            <person name="Pangilinan J."/>
            <person name="Riley R."/>
            <person name="LaButti K."/>
            <person name="Andreopoulos B."/>
            <person name="Lipzen A."/>
            <person name="Chen C."/>
            <person name="Yan M."/>
            <person name="Daum C."/>
            <person name="Ng V."/>
            <person name="Clum A."/>
            <person name="Steindorff A."/>
            <person name="Ohm R.A."/>
            <person name="Martin F."/>
            <person name="Silar P."/>
            <person name="Natvig D.O."/>
            <person name="Lalanne C."/>
            <person name="Gautier V."/>
            <person name="Ament-Velasquez S.L."/>
            <person name="Kruys A."/>
            <person name="Hutchinson M.I."/>
            <person name="Powell A.J."/>
            <person name="Barry K."/>
            <person name="Miller A.N."/>
            <person name="Grigoriev I.V."/>
            <person name="Debuchy R."/>
            <person name="Gladieux P."/>
            <person name="Hiltunen Thoren M."/>
            <person name="Johannesson H."/>
        </authorList>
    </citation>
    <scope>NUCLEOTIDE SEQUENCE</scope>
    <source>
        <strain evidence="3">CBS 958.72</strain>
    </source>
</reference>
<feature type="region of interest" description="Disordered" evidence="1">
    <location>
        <begin position="752"/>
        <end position="793"/>
    </location>
</feature>
<keyword evidence="2" id="KW-0812">Transmembrane</keyword>
<keyword evidence="2" id="KW-1133">Transmembrane helix</keyword>
<gene>
    <name evidence="3" type="ORF">B0T24DRAFT_103460</name>
</gene>
<name>A0AAE0JUI1_9PEZI</name>
<feature type="transmembrane region" description="Helical" evidence="2">
    <location>
        <begin position="402"/>
        <end position="424"/>
    </location>
</feature>
<protein>
    <recommendedName>
        <fullName evidence="5">Pre-mRNA splicing factor CLF1</fullName>
    </recommendedName>
</protein>
<comment type="caution">
    <text evidence="3">The sequence shown here is derived from an EMBL/GenBank/DDBJ whole genome shotgun (WGS) entry which is preliminary data.</text>
</comment>
<feature type="compositionally biased region" description="Low complexity" evidence="1">
    <location>
        <begin position="590"/>
        <end position="599"/>
    </location>
</feature>
<feature type="compositionally biased region" description="Pro residues" evidence="1">
    <location>
        <begin position="546"/>
        <end position="568"/>
    </location>
</feature>
<proteinExistence type="predicted"/>
<dbReference type="SUPFAM" id="SSF50965">
    <property type="entry name" value="Galactose oxidase, central domain"/>
    <property type="match status" value="1"/>
</dbReference>
<organism evidence="3 4">
    <name type="scientific">Lasiosphaeria ovina</name>
    <dbReference type="NCBI Taxonomy" id="92902"/>
    <lineage>
        <taxon>Eukaryota</taxon>
        <taxon>Fungi</taxon>
        <taxon>Dikarya</taxon>
        <taxon>Ascomycota</taxon>
        <taxon>Pezizomycotina</taxon>
        <taxon>Sordariomycetes</taxon>
        <taxon>Sordariomycetidae</taxon>
        <taxon>Sordariales</taxon>
        <taxon>Lasiosphaeriaceae</taxon>
        <taxon>Lasiosphaeria</taxon>
    </lineage>
</organism>
<feature type="region of interest" description="Disordered" evidence="1">
    <location>
        <begin position="493"/>
        <end position="606"/>
    </location>
</feature>